<dbReference type="PANTHER" id="PTHR11063:SF8">
    <property type="entry name" value="DELTA-1-PYRROLINE-5-CARBOXYLATE SYNTHASE"/>
    <property type="match status" value="1"/>
</dbReference>
<evidence type="ECO:0000313" key="9">
    <source>
        <dbReference type="EMBL" id="MBC2595551.1"/>
    </source>
</evidence>
<evidence type="ECO:0000256" key="2">
    <source>
        <dbReference type="ARBA" id="ARBA00022605"/>
    </source>
</evidence>
<feature type="domain" description="Aldehyde dehydrogenase" evidence="8">
    <location>
        <begin position="10"/>
        <end position="291"/>
    </location>
</feature>
<comment type="subcellular location">
    <subcellularLocation>
        <location evidence="7">Cytoplasm</location>
    </subcellularLocation>
</comment>
<name>A0A842HK66_9BACT</name>
<proteinExistence type="inferred from homology"/>
<keyword evidence="4 7" id="KW-0521">NADP</keyword>
<comment type="pathway">
    <text evidence="1 7">Amino-acid biosynthesis; L-proline biosynthesis; L-glutamate 5-semialdehyde from L-glutamate: step 2/2.</text>
</comment>
<evidence type="ECO:0000256" key="1">
    <source>
        <dbReference type="ARBA" id="ARBA00004985"/>
    </source>
</evidence>
<keyword evidence="10" id="KW-1185">Reference proteome</keyword>
<sequence>MKETDSIHELVEGIARQARAAALQTAVLSTEQKNRALNILADLIEENAALLLNENARDLSTARSLELAKPMIERLTFTPERIKAMAAGVREVAALPDPVGEELERTVRPNGLDIRKVRVPIGVIGIIYESRPNVTVDCAVLCLKSGNACILRGGKEAIHSNLALAELIRQALQKSGLPEHAVQIIPTTDRYALNELLKLSQYVHCIIPRGGEGLIRFITENSRIPVIKHFDGICSVYVDKAADPAMAVAVTVNAKTQRVSVCNAAENLFIHRACAPELLPAIARALREKDVELRVDDRAAAILEPAGIPTVPATEDDYRTEYLDAIIAIKVVDSVEEAITDINQYGSGHSESIITADAEAARLFLAGVDASTVYHNASTRFTDGNEFGLGAEIGISTDRLHARGPMGLRELCTYKYQVHGTGQIK</sequence>
<evidence type="ECO:0000256" key="6">
    <source>
        <dbReference type="ARBA" id="ARBA00049024"/>
    </source>
</evidence>
<dbReference type="AlphaFoldDB" id="A0A842HK66"/>
<evidence type="ECO:0000256" key="5">
    <source>
        <dbReference type="ARBA" id="ARBA00023002"/>
    </source>
</evidence>
<dbReference type="GO" id="GO:0055129">
    <property type="term" value="P:L-proline biosynthetic process"/>
    <property type="evidence" value="ECO:0007669"/>
    <property type="project" value="UniProtKB-UniRule"/>
</dbReference>
<reference evidence="9 10" key="1">
    <citation type="submission" date="2020-07" db="EMBL/GenBank/DDBJ databases">
        <authorList>
            <person name="Feng X."/>
        </authorList>
    </citation>
    <scope>NUCLEOTIDE SEQUENCE [LARGE SCALE GENOMIC DNA]</scope>
    <source>
        <strain evidence="9 10">JCM31066</strain>
    </source>
</reference>
<comment type="catalytic activity">
    <reaction evidence="6 7">
        <text>L-glutamate 5-semialdehyde + phosphate + NADP(+) = L-glutamyl 5-phosphate + NADPH + H(+)</text>
        <dbReference type="Rhea" id="RHEA:19541"/>
        <dbReference type="ChEBI" id="CHEBI:15378"/>
        <dbReference type="ChEBI" id="CHEBI:43474"/>
        <dbReference type="ChEBI" id="CHEBI:57783"/>
        <dbReference type="ChEBI" id="CHEBI:58066"/>
        <dbReference type="ChEBI" id="CHEBI:58274"/>
        <dbReference type="ChEBI" id="CHEBI:58349"/>
        <dbReference type="EC" id="1.2.1.41"/>
    </reaction>
</comment>
<comment type="similarity">
    <text evidence="7">Belongs to the gamma-glutamyl phosphate reductase family.</text>
</comment>
<evidence type="ECO:0000256" key="4">
    <source>
        <dbReference type="ARBA" id="ARBA00022857"/>
    </source>
</evidence>
<evidence type="ECO:0000313" key="10">
    <source>
        <dbReference type="Proteomes" id="UP000546464"/>
    </source>
</evidence>
<evidence type="ECO:0000256" key="3">
    <source>
        <dbReference type="ARBA" id="ARBA00022650"/>
    </source>
</evidence>
<organism evidence="9 10">
    <name type="scientific">Ruficoccus amylovorans</name>
    <dbReference type="NCBI Taxonomy" id="1804625"/>
    <lineage>
        <taxon>Bacteria</taxon>
        <taxon>Pseudomonadati</taxon>
        <taxon>Verrucomicrobiota</taxon>
        <taxon>Opitutia</taxon>
        <taxon>Puniceicoccales</taxon>
        <taxon>Cerasicoccaceae</taxon>
        <taxon>Ruficoccus</taxon>
    </lineage>
</organism>
<feature type="domain" description="Aldehyde dehydrogenase" evidence="8">
    <location>
        <begin position="299"/>
        <end position="388"/>
    </location>
</feature>
<comment type="function">
    <text evidence="7">Catalyzes the NADPH-dependent reduction of L-glutamate 5-phosphate into L-glutamate 5-semialdehyde and phosphate. The product spontaneously undergoes cyclization to form 1-pyrroline-5-carboxylate.</text>
</comment>
<dbReference type="GO" id="GO:0005737">
    <property type="term" value="C:cytoplasm"/>
    <property type="evidence" value="ECO:0007669"/>
    <property type="project" value="UniProtKB-SubCell"/>
</dbReference>
<dbReference type="InterPro" id="IPR012134">
    <property type="entry name" value="Glu-5-SA_DH"/>
</dbReference>
<dbReference type="UniPathway" id="UPA00098">
    <property type="reaction ID" value="UER00360"/>
</dbReference>
<keyword evidence="3 7" id="KW-0641">Proline biosynthesis</keyword>
<dbReference type="InterPro" id="IPR015590">
    <property type="entry name" value="Aldehyde_DH_dom"/>
</dbReference>
<dbReference type="GO" id="GO:0050661">
    <property type="term" value="F:NADP binding"/>
    <property type="evidence" value="ECO:0007669"/>
    <property type="project" value="InterPro"/>
</dbReference>
<dbReference type="InterPro" id="IPR016162">
    <property type="entry name" value="Ald_DH_N"/>
</dbReference>
<dbReference type="Gene3D" id="3.40.309.10">
    <property type="entry name" value="Aldehyde Dehydrogenase, Chain A, domain 2"/>
    <property type="match status" value="1"/>
</dbReference>
<dbReference type="PANTHER" id="PTHR11063">
    <property type="entry name" value="GLUTAMATE SEMIALDEHYDE DEHYDROGENASE"/>
    <property type="match status" value="1"/>
</dbReference>
<dbReference type="InterPro" id="IPR016161">
    <property type="entry name" value="Ald_DH/histidinol_DH"/>
</dbReference>
<dbReference type="SUPFAM" id="SSF53720">
    <property type="entry name" value="ALDH-like"/>
    <property type="match status" value="1"/>
</dbReference>
<dbReference type="InterPro" id="IPR016163">
    <property type="entry name" value="Ald_DH_C"/>
</dbReference>
<dbReference type="HAMAP" id="MF_00412">
    <property type="entry name" value="ProA"/>
    <property type="match status" value="1"/>
</dbReference>
<dbReference type="GO" id="GO:0004350">
    <property type="term" value="F:glutamate-5-semialdehyde dehydrogenase activity"/>
    <property type="evidence" value="ECO:0007669"/>
    <property type="project" value="UniProtKB-UniRule"/>
</dbReference>
<dbReference type="FunFam" id="3.40.309.10:FF:000006">
    <property type="entry name" value="Gamma-glutamyl phosphate reductase"/>
    <property type="match status" value="1"/>
</dbReference>
<evidence type="ECO:0000256" key="7">
    <source>
        <dbReference type="HAMAP-Rule" id="MF_00412"/>
    </source>
</evidence>
<dbReference type="Gene3D" id="3.40.605.10">
    <property type="entry name" value="Aldehyde Dehydrogenase, Chain A, domain 1"/>
    <property type="match status" value="1"/>
</dbReference>
<keyword evidence="2 7" id="KW-0028">Amino-acid biosynthesis</keyword>
<accession>A0A842HK66</accession>
<dbReference type="EMBL" id="JACHVB010000043">
    <property type="protein sequence ID" value="MBC2595551.1"/>
    <property type="molecule type" value="Genomic_DNA"/>
</dbReference>
<dbReference type="NCBIfam" id="NF001221">
    <property type="entry name" value="PRK00197.1"/>
    <property type="match status" value="1"/>
</dbReference>
<keyword evidence="5 7" id="KW-0560">Oxidoreductase</keyword>
<dbReference type="EC" id="1.2.1.41" evidence="7"/>
<dbReference type="PIRSF" id="PIRSF000151">
    <property type="entry name" value="GPR"/>
    <property type="match status" value="1"/>
</dbReference>
<dbReference type="Proteomes" id="UP000546464">
    <property type="component" value="Unassembled WGS sequence"/>
</dbReference>
<dbReference type="InterPro" id="IPR000965">
    <property type="entry name" value="GPR_dom"/>
</dbReference>
<dbReference type="CDD" id="cd07079">
    <property type="entry name" value="ALDH_F18-19_ProA-GPR"/>
    <property type="match status" value="1"/>
</dbReference>
<dbReference type="Pfam" id="PF00171">
    <property type="entry name" value="Aldedh"/>
    <property type="match status" value="2"/>
</dbReference>
<gene>
    <name evidence="7" type="primary">proA</name>
    <name evidence="9" type="ORF">H5P28_14890</name>
</gene>
<protein>
    <recommendedName>
        <fullName evidence="7">Gamma-glutamyl phosphate reductase</fullName>
        <shortName evidence="7">GPR</shortName>
        <ecNumber evidence="7">1.2.1.41</ecNumber>
    </recommendedName>
    <alternativeName>
        <fullName evidence="7">Glutamate-5-semialdehyde dehydrogenase</fullName>
    </alternativeName>
    <alternativeName>
        <fullName evidence="7">Glutamyl-gamma-semialdehyde dehydrogenase</fullName>
        <shortName evidence="7">GSA dehydrogenase</shortName>
    </alternativeName>
</protein>
<keyword evidence="7" id="KW-0963">Cytoplasm</keyword>
<dbReference type="RefSeq" id="WP_185676502.1">
    <property type="nucleotide sequence ID" value="NZ_JACHVB010000043.1"/>
</dbReference>
<dbReference type="NCBIfam" id="TIGR00407">
    <property type="entry name" value="proA"/>
    <property type="match status" value="1"/>
</dbReference>
<comment type="caution">
    <text evidence="9">The sequence shown here is derived from an EMBL/GenBank/DDBJ whole genome shotgun (WGS) entry which is preliminary data.</text>
</comment>
<evidence type="ECO:0000259" key="8">
    <source>
        <dbReference type="Pfam" id="PF00171"/>
    </source>
</evidence>